<dbReference type="CDD" id="cd16922">
    <property type="entry name" value="HATPase_EvgS-ArcB-TorS-like"/>
    <property type="match status" value="1"/>
</dbReference>
<dbReference type="CDD" id="cd17580">
    <property type="entry name" value="REC_2_DhkD-like"/>
    <property type="match status" value="1"/>
</dbReference>
<dbReference type="PANTHER" id="PTHR43547">
    <property type="entry name" value="TWO-COMPONENT HISTIDINE KINASE"/>
    <property type="match status" value="1"/>
</dbReference>
<name>A0A3A8JVW0_9BACT</name>
<feature type="domain" description="PAC" evidence="13">
    <location>
        <begin position="369"/>
        <end position="421"/>
    </location>
</feature>
<evidence type="ECO:0000256" key="3">
    <source>
        <dbReference type="ARBA" id="ARBA00022553"/>
    </source>
</evidence>
<comment type="caution">
    <text evidence="14">The sequence shown here is derived from an EMBL/GenBank/DDBJ whole genome shotgun (WGS) entry which is preliminary data.</text>
</comment>
<dbReference type="Pfam" id="PF00072">
    <property type="entry name" value="Response_reg"/>
    <property type="match status" value="1"/>
</dbReference>
<dbReference type="OrthoDB" id="5392202at2"/>
<dbReference type="PRINTS" id="PR00344">
    <property type="entry name" value="BCTRLSENSOR"/>
</dbReference>
<feature type="domain" description="Response regulatory" evidence="11">
    <location>
        <begin position="694"/>
        <end position="812"/>
    </location>
</feature>
<evidence type="ECO:0000313" key="14">
    <source>
        <dbReference type="EMBL" id="RKG99345.1"/>
    </source>
</evidence>
<evidence type="ECO:0000259" key="13">
    <source>
        <dbReference type="PROSITE" id="PS50113"/>
    </source>
</evidence>
<dbReference type="SUPFAM" id="SSF47384">
    <property type="entry name" value="Homodimeric domain of signal transducing histidine kinase"/>
    <property type="match status" value="1"/>
</dbReference>
<feature type="compositionally biased region" description="Pro residues" evidence="9">
    <location>
        <begin position="670"/>
        <end position="689"/>
    </location>
</feature>
<evidence type="ECO:0000256" key="2">
    <source>
        <dbReference type="ARBA" id="ARBA00012438"/>
    </source>
</evidence>
<reference evidence="15" key="1">
    <citation type="submission" date="2018-09" db="EMBL/GenBank/DDBJ databases">
        <authorList>
            <person name="Livingstone P.G."/>
            <person name="Whitworth D.E."/>
        </authorList>
    </citation>
    <scope>NUCLEOTIDE SEQUENCE [LARGE SCALE GENOMIC DNA]</scope>
    <source>
        <strain evidence="15">CA043D</strain>
    </source>
</reference>
<sequence length="821" mass="91052">MTASGSQERGPSSEGPTPTRGKPPASLAELLDTDREALVEDWVARVSPLFATLRLSREQIIDALPPILDELHAALMSAEEDPGSLPPLHHNEAASAHGRQRLRLGIDVTLLTREYALLRDCILARAERADVDVPLPRLRALCTCIDNALAQAAIPFTFDSAERRHAEDEERERFFQLSPDMFSVAGLDGYFKRVNTYFVHVLGWSEEELYQRPFMDWVHPDDQESTLAELHKLSQGIPTLRFENRFRTRDGRYRWLAWASRPVPELGIVYAAARDITEQKAVAQERERLLEALRDSEARFRNMADHAPVMLWVTDAQGSTTYMNRGWYAYTGQTEVTGLGFGWFDAIHPDDLERTQRIFVDANLARRPFRLDYRLRGTDGHYRWAVDTGSPRIDAEGHFLGYVGSVIDISDRKQAEDEREALLARESAARREAEEANQLKDEFLATVSHELRTPLTAILGWVQLLRTGHLPEPRRERALETMERNARAQGQLIEDLLDVSRIVSGKLKLDVEPVDLSSVVQQALESVRPAADARGIQVRATVDTSSSVMGDPHRLQQVVWNLLSNAVKFTPRGGHVRLLVARRDSSVELTVEDTGQGIPEAFLPHVFERFRQADSGTTRKTGGLGLGLSIVRHIVEMHGGTVSAASDGEGRGATFTVRLPLSVTQRRDPAMPPSPRPPAPGRVPTPPPELGGVRVLVVDDEEDARELLRTLLEDSGAHVVTAGSAEEGLQVVQAERPDVLVSDIGMPGTDGYGFIERVRALPDAQGGRTPAVAITAYARSEDRTRVLRAGFQSHVPKPVEPGELLAVLASLAGRYQTLPKA</sequence>
<dbReference type="InterPro" id="IPR003661">
    <property type="entry name" value="HisK_dim/P_dom"/>
</dbReference>
<dbReference type="Gene3D" id="3.30.450.20">
    <property type="entry name" value="PAS domain"/>
    <property type="match status" value="2"/>
</dbReference>
<dbReference type="PROSITE" id="PS50110">
    <property type="entry name" value="RESPONSE_REGULATORY"/>
    <property type="match status" value="1"/>
</dbReference>
<dbReference type="PROSITE" id="PS50113">
    <property type="entry name" value="PAC"/>
    <property type="match status" value="1"/>
</dbReference>
<dbReference type="AlphaFoldDB" id="A0A3A8JVW0"/>
<comment type="catalytic activity">
    <reaction evidence="1">
        <text>ATP + protein L-histidine = ADP + protein N-phospho-L-histidine.</text>
        <dbReference type="EC" id="2.7.13.3"/>
    </reaction>
</comment>
<evidence type="ECO:0000256" key="4">
    <source>
        <dbReference type="ARBA" id="ARBA00022679"/>
    </source>
</evidence>
<dbReference type="PROSITE" id="PS50109">
    <property type="entry name" value="HIS_KIN"/>
    <property type="match status" value="1"/>
</dbReference>
<dbReference type="Gene3D" id="3.40.50.2300">
    <property type="match status" value="1"/>
</dbReference>
<evidence type="ECO:0000256" key="9">
    <source>
        <dbReference type="SAM" id="MobiDB-lite"/>
    </source>
</evidence>
<dbReference type="SMART" id="SM00387">
    <property type="entry name" value="HATPase_c"/>
    <property type="match status" value="1"/>
</dbReference>
<feature type="region of interest" description="Disordered" evidence="9">
    <location>
        <begin position="1"/>
        <end position="26"/>
    </location>
</feature>
<protein>
    <recommendedName>
        <fullName evidence="2">histidine kinase</fullName>
        <ecNumber evidence="2">2.7.13.3</ecNumber>
    </recommendedName>
</protein>
<dbReference type="FunFam" id="1.10.287.130:FF:000001">
    <property type="entry name" value="Two-component sensor histidine kinase"/>
    <property type="match status" value="1"/>
</dbReference>
<keyword evidence="5" id="KW-0418">Kinase</keyword>
<dbReference type="InterPro" id="IPR005467">
    <property type="entry name" value="His_kinase_dom"/>
</dbReference>
<evidence type="ECO:0000256" key="6">
    <source>
        <dbReference type="ARBA" id="ARBA00023012"/>
    </source>
</evidence>
<dbReference type="InterPro" id="IPR001789">
    <property type="entry name" value="Sig_transdc_resp-reg_receiver"/>
</dbReference>
<dbReference type="InterPro" id="IPR004358">
    <property type="entry name" value="Sig_transdc_His_kin-like_C"/>
</dbReference>
<dbReference type="Gene3D" id="1.10.287.130">
    <property type="match status" value="1"/>
</dbReference>
<evidence type="ECO:0000256" key="1">
    <source>
        <dbReference type="ARBA" id="ARBA00000085"/>
    </source>
</evidence>
<feature type="domain" description="PAS" evidence="12">
    <location>
        <begin position="296"/>
        <end position="367"/>
    </location>
</feature>
<dbReference type="PANTHER" id="PTHR43547:SF2">
    <property type="entry name" value="HYBRID SIGNAL TRANSDUCTION HISTIDINE KINASE C"/>
    <property type="match status" value="1"/>
</dbReference>
<feature type="domain" description="Histidine kinase" evidence="10">
    <location>
        <begin position="446"/>
        <end position="663"/>
    </location>
</feature>
<feature type="modified residue" description="4-aspartylphosphate" evidence="7">
    <location>
        <position position="743"/>
    </location>
</feature>
<evidence type="ECO:0000313" key="15">
    <source>
        <dbReference type="Proteomes" id="UP000268313"/>
    </source>
</evidence>
<dbReference type="EC" id="2.7.13.3" evidence="2"/>
<dbReference type="InterPro" id="IPR001610">
    <property type="entry name" value="PAC"/>
</dbReference>
<dbReference type="CDD" id="cd00130">
    <property type="entry name" value="PAS"/>
    <property type="match status" value="2"/>
</dbReference>
<keyword evidence="6" id="KW-0902">Two-component regulatory system</keyword>
<proteinExistence type="predicted"/>
<dbReference type="GO" id="GO:0000155">
    <property type="term" value="F:phosphorelay sensor kinase activity"/>
    <property type="evidence" value="ECO:0007669"/>
    <property type="project" value="InterPro"/>
</dbReference>
<dbReference type="Pfam" id="PF08447">
    <property type="entry name" value="PAS_3"/>
    <property type="match status" value="2"/>
</dbReference>
<evidence type="ECO:0000256" key="5">
    <source>
        <dbReference type="ARBA" id="ARBA00022777"/>
    </source>
</evidence>
<dbReference type="SMART" id="SM00086">
    <property type="entry name" value="PAC"/>
    <property type="match status" value="2"/>
</dbReference>
<dbReference type="InterPro" id="IPR013655">
    <property type="entry name" value="PAS_fold_3"/>
</dbReference>
<evidence type="ECO:0000259" key="11">
    <source>
        <dbReference type="PROSITE" id="PS50110"/>
    </source>
</evidence>
<evidence type="ECO:0000256" key="8">
    <source>
        <dbReference type="SAM" id="Coils"/>
    </source>
</evidence>
<dbReference type="NCBIfam" id="TIGR00229">
    <property type="entry name" value="sensory_box"/>
    <property type="match status" value="2"/>
</dbReference>
<dbReference type="InterPro" id="IPR003594">
    <property type="entry name" value="HATPase_dom"/>
</dbReference>
<keyword evidence="3 7" id="KW-0597">Phosphoprotein</keyword>
<accession>A0A3A8JVW0</accession>
<dbReference type="Pfam" id="PF00512">
    <property type="entry name" value="HisKA"/>
    <property type="match status" value="1"/>
</dbReference>
<dbReference type="EMBL" id="RAWE01000116">
    <property type="protein sequence ID" value="RKG99345.1"/>
    <property type="molecule type" value="Genomic_DNA"/>
</dbReference>
<dbReference type="PROSITE" id="PS50112">
    <property type="entry name" value="PAS"/>
    <property type="match status" value="2"/>
</dbReference>
<evidence type="ECO:0000259" key="10">
    <source>
        <dbReference type="PROSITE" id="PS50109"/>
    </source>
</evidence>
<feature type="coiled-coil region" evidence="8">
    <location>
        <begin position="412"/>
        <end position="439"/>
    </location>
</feature>
<dbReference type="InterPro" id="IPR011006">
    <property type="entry name" value="CheY-like_superfamily"/>
</dbReference>
<dbReference type="InterPro" id="IPR035965">
    <property type="entry name" value="PAS-like_dom_sf"/>
</dbReference>
<evidence type="ECO:0000259" key="12">
    <source>
        <dbReference type="PROSITE" id="PS50112"/>
    </source>
</evidence>
<keyword evidence="8" id="KW-0175">Coiled coil</keyword>
<dbReference type="CDD" id="cd00082">
    <property type="entry name" value="HisKA"/>
    <property type="match status" value="1"/>
</dbReference>
<dbReference type="FunFam" id="3.30.565.10:FF:000010">
    <property type="entry name" value="Sensor histidine kinase RcsC"/>
    <property type="match status" value="1"/>
</dbReference>
<dbReference type="InterPro" id="IPR036097">
    <property type="entry name" value="HisK_dim/P_sf"/>
</dbReference>
<dbReference type="SUPFAM" id="SSF55874">
    <property type="entry name" value="ATPase domain of HSP90 chaperone/DNA topoisomerase II/histidine kinase"/>
    <property type="match status" value="1"/>
</dbReference>
<dbReference type="SMART" id="SM00091">
    <property type="entry name" value="PAS"/>
    <property type="match status" value="2"/>
</dbReference>
<keyword evidence="4" id="KW-0808">Transferase</keyword>
<organism evidence="14 15">
    <name type="scientific">Corallococcus carmarthensis</name>
    <dbReference type="NCBI Taxonomy" id="2316728"/>
    <lineage>
        <taxon>Bacteria</taxon>
        <taxon>Pseudomonadati</taxon>
        <taxon>Myxococcota</taxon>
        <taxon>Myxococcia</taxon>
        <taxon>Myxococcales</taxon>
        <taxon>Cystobacterineae</taxon>
        <taxon>Myxococcaceae</taxon>
        <taxon>Corallococcus</taxon>
    </lineage>
</organism>
<dbReference type="InterPro" id="IPR000700">
    <property type="entry name" value="PAS-assoc_C"/>
</dbReference>
<evidence type="ECO:0000256" key="7">
    <source>
        <dbReference type="PROSITE-ProRule" id="PRU00169"/>
    </source>
</evidence>
<dbReference type="InterPro" id="IPR000014">
    <property type="entry name" value="PAS"/>
</dbReference>
<feature type="compositionally biased region" description="Polar residues" evidence="9">
    <location>
        <begin position="1"/>
        <end position="16"/>
    </location>
</feature>
<feature type="domain" description="PAS" evidence="12">
    <location>
        <begin position="167"/>
        <end position="237"/>
    </location>
</feature>
<dbReference type="SUPFAM" id="SSF52172">
    <property type="entry name" value="CheY-like"/>
    <property type="match status" value="1"/>
</dbReference>
<dbReference type="SUPFAM" id="SSF55785">
    <property type="entry name" value="PYP-like sensor domain (PAS domain)"/>
    <property type="match status" value="2"/>
</dbReference>
<dbReference type="RefSeq" id="WP_120605396.1">
    <property type="nucleotide sequence ID" value="NZ_RAWE01000116.1"/>
</dbReference>
<dbReference type="Pfam" id="PF02518">
    <property type="entry name" value="HATPase_c"/>
    <property type="match status" value="1"/>
</dbReference>
<gene>
    <name evidence="14" type="ORF">D7X32_26725</name>
</gene>
<dbReference type="Proteomes" id="UP000268313">
    <property type="component" value="Unassembled WGS sequence"/>
</dbReference>
<dbReference type="Gene3D" id="3.30.565.10">
    <property type="entry name" value="Histidine kinase-like ATPase, C-terminal domain"/>
    <property type="match status" value="1"/>
</dbReference>
<dbReference type="InterPro" id="IPR036890">
    <property type="entry name" value="HATPase_C_sf"/>
</dbReference>
<dbReference type="SMART" id="SM00388">
    <property type="entry name" value="HisKA"/>
    <property type="match status" value="1"/>
</dbReference>
<dbReference type="FunFam" id="3.30.450.20:FF:000099">
    <property type="entry name" value="Sensory box sensor histidine kinase"/>
    <property type="match status" value="1"/>
</dbReference>
<feature type="region of interest" description="Disordered" evidence="9">
    <location>
        <begin position="664"/>
        <end position="689"/>
    </location>
</feature>
<keyword evidence="15" id="KW-1185">Reference proteome</keyword>
<dbReference type="SMART" id="SM00448">
    <property type="entry name" value="REC"/>
    <property type="match status" value="1"/>
</dbReference>